<keyword evidence="2" id="KW-0677">Repeat</keyword>
<dbReference type="PROSITE" id="PS50294">
    <property type="entry name" value="WD_REPEATS_REGION"/>
    <property type="match status" value="3"/>
</dbReference>
<evidence type="ECO:0000256" key="4">
    <source>
        <dbReference type="SAM" id="MobiDB-lite"/>
    </source>
</evidence>
<evidence type="ECO:0000313" key="6">
    <source>
        <dbReference type="Proteomes" id="UP001626550"/>
    </source>
</evidence>
<dbReference type="InterPro" id="IPR036322">
    <property type="entry name" value="WD40_repeat_dom_sf"/>
</dbReference>
<dbReference type="PROSITE" id="PS50082">
    <property type="entry name" value="WD_REPEATS_2"/>
    <property type="match status" value="4"/>
</dbReference>
<feature type="repeat" description="WD" evidence="3">
    <location>
        <begin position="87"/>
        <end position="117"/>
    </location>
</feature>
<sequence length="448" mass="48758">MSLTGSTTSIETVTFNNSEDSIASGVVSGSIRIWDLEKARLSRALSGHAATVRTLEFHQSDRFLASGSSDTTIKLWDLTRKGCINTYNAHSGFVTDLKFSPDGKWLASAHYEGNIKVTGPQIYEICTSIWNLATGKPIADLTGHESSITSIAFHPNVLLLASAAADRTVRIWDLETFEIVARSSVELGPLPVRKLSFHPDGPCLYCATPDFLKVIYNYESMECIESIPTNWRQSGNLVDMAVMQPFNHFVGVCVSHSTVSTYIVDIKSCAPFNSDSLTTTLVSSDDPKPAPASPPVIKACTVQSKINSEQKPKSTPQRKSFGLTIDKNIIEAEDNLPSSTMACSNSHNSSDNDSESAVTSVASPTSSSGIGASIEDPVEYQRIFGSRSKLRHSPPRPGQQQQQQPTSTTKILPKPAPTRRPITPSLPSKRPDSKLSSTSLHLFRFRSH</sequence>
<name>A0ABD2Q6L5_9PLAT</name>
<protein>
    <submittedName>
        <fullName evidence="5">Uncharacterized protein</fullName>
    </submittedName>
</protein>
<dbReference type="SMART" id="SM00320">
    <property type="entry name" value="WD40"/>
    <property type="match status" value="5"/>
</dbReference>
<feature type="repeat" description="WD" evidence="3">
    <location>
        <begin position="3"/>
        <end position="44"/>
    </location>
</feature>
<evidence type="ECO:0000256" key="1">
    <source>
        <dbReference type="ARBA" id="ARBA00022574"/>
    </source>
</evidence>
<dbReference type="Gene3D" id="2.130.10.10">
    <property type="entry name" value="YVTN repeat-like/Quinoprotein amine dehydrogenase"/>
    <property type="match status" value="2"/>
</dbReference>
<accession>A0ABD2Q6L5</accession>
<reference evidence="5 6" key="1">
    <citation type="submission" date="2024-11" db="EMBL/GenBank/DDBJ databases">
        <title>Adaptive evolution of stress response genes in parasites aligns with host niche diversity.</title>
        <authorList>
            <person name="Hahn C."/>
            <person name="Resl P."/>
        </authorList>
    </citation>
    <scope>NUCLEOTIDE SEQUENCE [LARGE SCALE GENOMIC DNA]</scope>
    <source>
        <strain evidence="5">EGGRZ-B1_66</strain>
        <tissue evidence="5">Body</tissue>
    </source>
</reference>
<comment type="caution">
    <text evidence="5">The sequence shown here is derived from an EMBL/GenBank/DDBJ whole genome shotgun (WGS) entry which is preliminary data.</text>
</comment>
<dbReference type="PROSITE" id="PS00678">
    <property type="entry name" value="WD_REPEATS_1"/>
    <property type="match status" value="2"/>
</dbReference>
<evidence type="ECO:0000256" key="3">
    <source>
        <dbReference type="PROSITE-ProRule" id="PRU00221"/>
    </source>
</evidence>
<dbReference type="InterPro" id="IPR019775">
    <property type="entry name" value="WD40_repeat_CS"/>
</dbReference>
<feature type="repeat" description="WD" evidence="3">
    <location>
        <begin position="141"/>
        <end position="182"/>
    </location>
</feature>
<gene>
    <name evidence="5" type="ORF">Ciccas_006164</name>
</gene>
<evidence type="ECO:0000313" key="5">
    <source>
        <dbReference type="EMBL" id="KAL3315200.1"/>
    </source>
</evidence>
<dbReference type="Proteomes" id="UP001626550">
    <property type="component" value="Unassembled WGS sequence"/>
</dbReference>
<feature type="region of interest" description="Disordered" evidence="4">
    <location>
        <begin position="304"/>
        <end position="324"/>
    </location>
</feature>
<proteinExistence type="predicted"/>
<dbReference type="InterPro" id="IPR001680">
    <property type="entry name" value="WD40_rpt"/>
</dbReference>
<dbReference type="PANTHER" id="PTHR19845">
    <property type="entry name" value="KATANIN P80 SUBUNIT"/>
    <property type="match status" value="1"/>
</dbReference>
<feature type="repeat" description="WD" evidence="3">
    <location>
        <begin position="45"/>
        <end position="86"/>
    </location>
</feature>
<keyword evidence="1 3" id="KW-0853">WD repeat</keyword>
<dbReference type="CDD" id="cd00200">
    <property type="entry name" value="WD40"/>
    <property type="match status" value="1"/>
</dbReference>
<dbReference type="InterPro" id="IPR020472">
    <property type="entry name" value="WD40_PAC1"/>
</dbReference>
<dbReference type="PRINTS" id="PR00320">
    <property type="entry name" value="GPROTEINBRPT"/>
</dbReference>
<feature type="compositionally biased region" description="Low complexity" evidence="4">
    <location>
        <begin position="344"/>
        <end position="368"/>
    </location>
</feature>
<dbReference type="SUPFAM" id="SSF50978">
    <property type="entry name" value="WD40 repeat-like"/>
    <property type="match status" value="1"/>
</dbReference>
<dbReference type="InterPro" id="IPR015943">
    <property type="entry name" value="WD40/YVTN_repeat-like_dom_sf"/>
</dbReference>
<dbReference type="EMBL" id="JBJKFK010000801">
    <property type="protein sequence ID" value="KAL3315200.1"/>
    <property type="molecule type" value="Genomic_DNA"/>
</dbReference>
<feature type="compositionally biased region" description="Polar residues" evidence="4">
    <location>
        <begin position="304"/>
        <end position="318"/>
    </location>
</feature>
<feature type="region of interest" description="Disordered" evidence="4">
    <location>
        <begin position="338"/>
        <end position="448"/>
    </location>
</feature>
<organism evidence="5 6">
    <name type="scientific">Cichlidogyrus casuarinus</name>
    <dbReference type="NCBI Taxonomy" id="1844966"/>
    <lineage>
        <taxon>Eukaryota</taxon>
        <taxon>Metazoa</taxon>
        <taxon>Spiralia</taxon>
        <taxon>Lophotrochozoa</taxon>
        <taxon>Platyhelminthes</taxon>
        <taxon>Monogenea</taxon>
        <taxon>Monopisthocotylea</taxon>
        <taxon>Dactylogyridea</taxon>
        <taxon>Ancyrocephalidae</taxon>
        <taxon>Cichlidogyrus</taxon>
    </lineage>
</organism>
<evidence type="ECO:0000256" key="2">
    <source>
        <dbReference type="ARBA" id="ARBA00022737"/>
    </source>
</evidence>
<dbReference type="PANTHER" id="PTHR19845:SF0">
    <property type="entry name" value="KATANIN P80 WD40 REPEAT-CONTAINING SUBUNIT B1"/>
    <property type="match status" value="1"/>
</dbReference>
<dbReference type="Pfam" id="PF00400">
    <property type="entry name" value="WD40"/>
    <property type="match status" value="4"/>
</dbReference>
<dbReference type="AlphaFoldDB" id="A0ABD2Q6L5"/>
<keyword evidence="6" id="KW-1185">Reference proteome</keyword>